<dbReference type="EMBL" id="DVHU01000023">
    <property type="protein sequence ID" value="HIR92357.1"/>
    <property type="molecule type" value="Genomic_DNA"/>
</dbReference>
<protein>
    <submittedName>
        <fullName evidence="1">Rpn family recombination-promoting nuclease/putative transposase</fullName>
    </submittedName>
</protein>
<evidence type="ECO:0000313" key="1">
    <source>
        <dbReference type="EMBL" id="HIR92357.1"/>
    </source>
</evidence>
<reference evidence="1" key="1">
    <citation type="submission" date="2020-10" db="EMBL/GenBank/DDBJ databases">
        <authorList>
            <person name="Gilroy R."/>
        </authorList>
    </citation>
    <scope>NUCLEOTIDE SEQUENCE</scope>
    <source>
        <strain evidence="1">ChiSxjej1B13-7041</strain>
    </source>
</reference>
<accession>A0A9D1EHZ8</accession>
<sequence>MGKKDEILNRYFCDSQRFCDFFNGAVFGGDQLLDPKDTVSCETVCRTAGGLRRQRDVCMKTSYQGSYVICAVENQTDIHYGMVVRTMLMDAMEYDRQLTERRRLHQRSGDLSGSAEYLSGLKKGEQLAPVLTLVFYYGEKPWDASRSLRELVKLPPQMERYRSYFPDYPLLLVEPEQINPQNFQTEWQPILTMLKLRRQPEEFLRYARSLGEDQRISPEGLLTAAVLTEDDRLLELLTQEKEERGMNVLSDYMIEKGKMEGLETGRKEGLETGEQHMISLIRCLQAENRLEEFLAEGDDPQKRARWLKEYGI</sequence>
<comment type="caution">
    <text evidence="1">The sequence shown here is derived from an EMBL/GenBank/DDBJ whole genome shotgun (WGS) entry which is preliminary data.</text>
</comment>
<dbReference type="Proteomes" id="UP000886841">
    <property type="component" value="Unassembled WGS sequence"/>
</dbReference>
<evidence type="ECO:0000313" key="2">
    <source>
        <dbReference type="Proteomes" id="UP000886841"/>
    </source>
</evidence>
<reference evidence="1" key="2">
    <citation type="journal article" date="2021" name="PeerJ">
        <title>Extensive microbial diversity within the chicken gut microbiome revealed by metagenomics and culture.</title>
        <authorList>
            <person name="Gilroy R."/>
            <person name="Ravi A."/>
            <person name="Getino M."/>
            <person name="Pursley I."/>
            <person name="Horton D.L."/>
            <person name="Alikhan N.F."/>
            <person name="Baker D."/>
            <person name="Gharbi K."/>
            <person name="Hall N."/>
            <person name="Watson M."/>
            <person name="Adriaenssens E.M."/>
            <person name="Foster-Nyarko E."/>
            <person name="Jarju S."/>
            <person name="Secka A."/>
            <person name="Antonio M."/>
            <person name="Oren A."/>
            <person name="Chaudhuri R.R."/>
            <person name="La Ragione R."/>
            <person name="Hildebrand F."/>
            <person name="Pallen M.J."/>
        </authorList>
    </citation>
    <scope>NUCLEOTIDE SEQUENCE</scope>
    <source>
        <strain evidence="1">ChiSxjej1B13-7041</strain>
    </source>
</reference>
<organism evidence="1 2">
    <name type="scientific">Candidatus Egerieimonas intestinavium</name>
    <dbReference type="NCBI Taxonomy" id="2840777"/>
    <lineage>
        <taxon>Bacteria</taxon>
        <taxon>Bacillati</taxon>
        <taxon>Bacillota</taxon>
        <taxon>Clostridia</taxon>
        <taxon>Lachnospirales</taxon>
        <taxon>Lachnospiraceae</taxon>
        <taxon>Lachnospiraceae incertae sedis</taxon>
        <taxon>Candidatus Egerieimonas</taxon>
    </lineage>
</organism>
<gene>
    <name evidence="1" type="ORF">IAB98_02910</name>
</gene>
<name>A0A9D1EHZ8_9FIRM</name>
<dbReference type="AlphaFoldDB" id="A0A9D1EHZ8"/>
<proteinExistence type="predicted"/>